<gene>
    <name evidence="2" type="ORF">WISP_05751</name>
</gene>
<feature type="compositionally biased region" description="Basic and acidic residues" evidence="1">
    <location>
        <begin position="213"/>
        <end position="223"/>
    </location>
</feature>
<accession>A0ABQ9DXC7</accession>
<protein>
    <submittedName>
        <fullName evidence="2">Uncharacterized protein</fullName>
    </submittedName>
</protein>
<feature type="compositionally biased region" description="Acidic residues" evidence="1">
    <location>
        <begin position="203"/>
        <end position="212"/>
    </location>
</feature>
<evidence type="ECO:0000313" key="2">
    <source>
        <dbReference type="EMBL" id="KAJ7427585.1"/>
    </source>
</evidence>
<evidence type="ECO:0000256" key="1">
    <source>
        <dbReference type="SAM" id="MobiDB-lite"/>
    </source>
</evidence>
<proteinExistence type="predicted"/>
<dbReference type="EMBL" id="WHWB01031912">
    <property type="protein sequence ID" value="KAJ7427585.1"/>
    <property type="molecule type" value="Genomic_DNA"/>
</dbReference>
<keyword evidence="3" id="KW-1185">Reference proteome</keyword>
<feature type="region of interest" description="Disordered" evidence="1">
    <location>
        <begin position="116"/>
        <end position="332"/>
    </location>
</feature>
<dbReference type="Proteomes" id="UP001145742">
    <property type="component" value="Unassembled WGS sequence"/>
</dbReference>
<sequence length="332" mass="35688">MKARLDPAVLGLSKVCDPDLGQGIVGLGPRESGIVGLGPRESGIVGLGPRESGIVGLGPRESGIVGHTGSSPEQLMEPPDIPESPEIQELPNATPGPCQVVPLRRRRCVSVLEPSMAWEEEEEEEEEEEPFQGVSLRRARTLRSPPDPFRRHSWEPGKELQEVPGYDHLRVSSELGGLCHRPRDPRRAPLVHSSDDLGSLLSQDEEEEEEEADMRRAQEDSRRLQGLSQPRWSRSKSASLGVIPSEETAEIPPFASQQSLFSGAGSGGRLAGGAGTPPGRDGTPLDRTLGFIRRMTGKTKVGKSGGMGWDPLGRSGYREIGIPGDRDTGAVG</sequence>
<feature type="compositionally biased region" description="Polar residues" evidence="1">
    <location>
        <begin position="226"/>
        <end position="238"/>
    </location>
</feature>
<reference evidence="2" key="1">
    <citation type="submission" date="2019-10" db="EMBL/GenBank/DDBJ databases">
        <authorList>
            <person name="Soares A.E.R."/>
            <person name="Aleixo A."/>
            <person name="Schneider P."/>
            <person name="Miyaki C.Y."/>
            <person name="Schneider M.P."/>
            <person name="Mello C."/>
            <person name="Vasconcelos A.T.R."/>
        </authorList>
    </citation>
    <scope>NUCLEOTIDE SEQUENCE</scope>
    <source>
        <tissue evidence="2">Muscle</tissue>
    </source>
</reference>
<organism evidence="2 3">
    <name type="scientific">Willisornis vidua</name>
    <name type="common">Xingu scale-backed antbird</name>
    <dbReference type="NCBI Taxonomy" id="1566151"/>
    <lineage>
        <taxon>Eukaryota</taxon>
        <taxon>Metazoa</taxon>
        <taxon>Chordata</taxon>
        <taxon>Craniata</taxon>
        <taxon>Vertebrata</taxon>
        <taxon>Euteleostomi</taxon>
        <taxon>Archelosauria</taxon>
        <taxon>Archosauria</taxon>
        <taxon>Dinosauria</taxon>
        <taxon>Saurischia</taxon>
        <taxon>Theropoda</taxon>
        <taxon>Coelurosauria</taxon>
        <taxon>Aves</taxon>
        <taxon>Neognathae</taxon>
        <taxon>Neoaves</taxon>
        <taxon>Telluraves</taxon>
        <taxon>Australaves</taxon>
        <taxon>Passeriformes</taxon>
        <taxon>Thamnophilidae</taxon>
        <taxon>Willisornis</taxon>
    </lineage>
</organism>
<evidence type="ECO:0000313" key="3">
    <source>
        <dbReference type="Proteomes" id="UP001145742"/>
    </source>
</evidence>
<name>A0ABQ9DXC7_9PASS</name>
<feature type="compositionally biased region" description="Basic and acidic residues" evidence="1">
    <location>
        <begin position="148"/>
        <end position="171"/>
    </location>
</feature>
<comment type="caution">
    <text evidence="2">The sequence shown here is derived from an EMBL/GenBank/DDBJ whole genome shotgun (WGS) entry which is preliminary data.</text>
</comment>
<feature type="region of interest" description="Disordered" evidence="1">
    <location>
        <begin position="55"/>
        <end position="78"/>
    </location>
</feature>
<feature type="compositionally biased region" description="Gly residues" evidence="1">
    <location>
        <begin position="264"/>
        <end position="276"/>
    </location>
</feature>
<feature type="compositionally biased region" description="Acidic residues" evidence="1">
    <location>
        <begin position="118"/>
        <end position="130"/>
    </location>
</feature>